<accession>A0ABV7KYN4</accession>
<keyword evidence="1" id="KW-0732">Signal</keyword>
<keyword evidence="3" id="KW-1185">Reference proteome</keyword>
<feature type="signal peptide" evidence="1">
    <location>
        <begin position="1"/>
        <end position="31"/>
    </location>
</feature>
<dbReference type="Proteomes" id="UP001595528">
    <property type="component" value="Unassembled WGS sequence"/>
</dbReference>
<gene>
    <name evidence="2" type="ORF">ACFOGJ_09745</name>
</gene>
<feature type="chain" id="PRO_5045219420" evidence="1">
    <location>
        <begin position="32"/>
        <end position="216"/>
    </location>
</feature>
<name>A0ABV7KYN4_9PROT</name>
<dbReference type="RefSeq" id="WP_379899721.1">
    <property type="nucleotide sequence ID" value="NZ_JBHRTR010000023.1"/>
</dbReference>
<dbReference type="EMBL" id="JBHRTR010000023">
    <property type="protein sequence ID" value="MFC3227513.1"/>
    <property type="molecule type" value="Genomic_DNA"/>
</dbReference>
<sequence>MMQSPLTDTMRRAAMVLAVGCLALPAMPVRALDCGNPLVMPDCRGDAAGAGCGILYLQISNLVEDGPVLNGLSLAPEAAARESAARGPAAAQCALAPSGPLPPADPGSPDRDCVAFLLPACTYGIQAEFGDGSRSTAEGILIAPSRSTGTAGRADCAKVTVDLAGRQVSSTAPDDCAGDDGARPLANMAAAEMPVSLASGNDVTAITHSGTHRAEP</sequence>
<evidence type="ECO:0000313" key="2">
    <source>
        <dbReference type="EMBL" id="MFC3227513.1"/>
    </source>
</evidence>
<proteinExistence type="predicted"/>
<reference evidence="3" key="1">
    <citation type="journal article" date="2019" name="Int. J. Syst. Evol. Microbiol.">
        <title>The Global Catalogue of Microorganisms (GCM) 10K type strain sequencing project: providing services to taxonomists for standard genome sequencing and annotation.</title>
        <authorList>
            <consortium name="The Broad Institute Genomics Platform"/>
            <consortium name="The Broad Institute Genome Sequencing Center for Infectious Disease"/>
            <person name="Wu L."/>
            <person name="Ma J."/>
        </authorList>
    </citation>
    <scope>NUCLEOTIDE SEQUENCE [LARGE SCALE GENOMIC DNA]</scope>
    <source>
        <strain evidence="3">KCTC 42964</strain>
    </source>
</reference>
<organism evidence="2 3">
    <name type="scientific">Marinibaculum pumilum</name>
    <dbReference type="NCBI Taxonomy" id="1766165"/>
    <lineage>
        <taxon>Bacteria</taxon>
        <taxon>Pseudomonadati</taxon>
        <taxon>Pseudomonadota</taxon>
        <taxon>Alphaproteobacteria</taxon>
        <taxon>Rhodospirillales</taxon>
        <taxon>Rhodospirillaceae</taxon>
        <taxon>Marinibaculum</taxon>
    </lineage>
</organism>
<comment type="caution">
    <text evidence="2">The sequence shown here is derived from an EMBL/GenBank/DDBJ whole genome shotgun (WGS) entry which is preliminary data.</text>
</comment>
<evidence type="ECO:0000313" key="3">
    <source>
        <dbReference type="Proteomes" id="UP001595528"/>
    </source>
</evidence>
<protein>
    <submittedName>
        <fullName evidence="2">Uncharacterized protein</fullName>
    </submittedName>
</protein>
<evidence type="ECO:0000256" key="1">
    <source>
        <dbReference type="SAM" id="SignalP"/>
    </source>
</evidence>